<name>A0A1J4J548_9EUKA</name>
<protein>
    <recommendedName>
        <fullName evidence="4">RING-type domain-containing protein</fullName>
    </recommendedName>
</protein>
<dbReference type="Pfam" id="PF13920">
    <property type="entry name" value="zf-C3HC4_3"/>
    <property type="match status" value="1"/>
</dbReference>
<reference evidence="5" key="1">
    <citation type="submission" date="2016-10" db="EMBL/GenBank/DDBJ databases">
        <authorList>
            <person name="Benchimol M."/>
            <person name="Almeida L.G."/>
            <person name="Vasconcelos A.T."/>
            <person name="Perreira-Neves A."/>
            <person name="Rosa I.A."/>
            <person name="Tasca T."/>
            <person name="Bogo M.R."/>
            <person name="de Souza W."/>
        </authorList>
    </citation>
    <scope>NUCLEOTIDE SEQUENCE [LARGE SCALE GENOMIC DNA]</scope>
    <source>
        <strain evidence="5">K</strain>
    </source>
</reference>
<keyword evidence="1" id="KW-0040">ANK repeat</keyword>
<feature type="domain" description="RING-type" evidence="4">
    <location>
        <begin position="118"/>
        <end position="157"/>
    </location>
</feature>
<dbReference type="SUPFAM" id="SSF57850">
    <property type="entry name" value="RING/U-box"/>
    <property type="match status" value="1"/>
</dbReference>
<evidence type="ECO:0000256" key="2">
    <source>
        <dbReference type="PROSITE-ProRule" id="PRU00175"/>
    </source>
</evidence>
<evidence type="ECO:0000259" key="4">
    <source>
        <dbReference type="PROSITE" id="PS50089"/>
    </source>
</evidence>
<keyword evidence="2" id="KW-0479">Metal-binding</keyword>
<dbReference type="InterPro" id="IPR013083">
    <property type="entry name" value="Znf_RING/FYVE/PHD"/>
</dbReference>
<dbReference type="GO" id="GO:0008270">
    <property type="term" value="F:zinc ion binding"/>
    <property type="evidence" value="ECO:0007669"/>
    <property type="project" value="UniProtKB-KW"/>
</dbReference>
<evidence type="ECO:0000313" key="6">
    <source>
        <dbReference type="Proteomes" id="UP000179807"/>
    </source>
</evidence>
<evidence type="ECO:0000313" key="5">
    <source>
        <dbReference type="EMBL" id="OHS93817.1"/>
    </source>
</evidence>
<organism evidence="5 6">
    <name type="scientific">Tritrichomonas foetus</name>
    <dbReference type="NCBI Taxonomy" id="1144522"/>
    <lineage>
        <taxon>Eukaryota</taxon>
        <taxon>Metamonada</taxon>
        <taxon>Parabasalia</taxon>
        <taxon>Tritrichomonadida</taxon>
        <taxon>Tritrichomonadidae</taxon>
        <taxon>Tritrichomonas</taxon>
    </lineage>
</organism>
<dbReference type="Pfam" id="PF00023">
    <property type="entry name" value="Ank"/>
    <property type="match status" value="1"/>
</dbReference>
<feature type="repeat" description="ANK" evidence="1">
    <location>
        <begin position="13"/>
        <end position="45"/>
    </location>
</feature>
<dbReference type="RefSeq" id="XP_068346954.1">
    <property type="nucleotide sequence ID" value="XM_068490619.1"/>
</dbReference>
<keyword evidence="6" id="KW-1185">Reference proteome</keyword>
<dbReference type="Gene3D" id="1.25.40.20">
    <property type="entry name" value="Ankyrin repeat-containing domain"/>
    <property type="match status" value="1"/>
</dbReference>
<dbReference type="Proteomes" id="UP000179807">
    <property type="component" value="Unassembled WGS sequence"/>
</dbReference>
<dbReference type="PROSITE" id="PS50088">
    <property type="entry name" value="ANK_REPEAT"/>
    <property type="match status" value="1"/>
</dbReference>
<sequence>MKRGNYVNEMNDSGLTPLYVAVSLKRSNVVKNLLDHNADPSHEVHPSFKLAQEMDDKEISSILSGAGAKNVSTRSARLDARRTRGTTPTSRMGRRNRNAPQQVVPDDEPPKSHNEGMCYICERNKVTQKLIPCEHVVSCRGCIKKFIEEHLPCPVCKLSFYATSTVTEEATETKQ</sequence>
<dbReference type="SUPFAM" id="SSF48403">
    <property type="entry name" value="Ankyrin repeat"/>
    <property type="match status" value="1"/>
</dbReference>
<dbReference type="GeneID" id="94825323"/>
<comment type="caution">
    <text evidence="5">The sequence shown here is derived from an EMBL/GenBank/DDBJ whole genome shotgun (WGS) entry which is preliminary data.</text>
</comment>
<gene>
    <name evidence="5" type="ORF">TRFO_02336</name>
</gene>
<keyword evidence="2" id="KW-0863">Zinc-finger</keyword>
<dbReference type="PROSITE" id="PS50089">
    <property type="entry name" value="ZF_RING_2"/>
    <property type="match status" value="1"/>
</dbReference>
<evidence type="ECO:0000256" key="1">
    <source>
        <dbReference type="PROSITE-ProRule" id="PRU00023"/>
    </source>
</evidence>
<dbReference type="VEuPathDB" id="TrichDB:TRFO_02336"/>
<dbReference type="PROSITE" id="PS50297">
    <property type="entry name" value="ANK_REP_REGION"/>
    <property type="match status" value="1"/>
</dbReference>
<dbReference type="OrthoDB" id="5855668at2759"/>
<dbReference type="InterPro" id="IPR002110">
    <property type="entry name" value="Ankyrin_rpt"/>
</dbReference>
<keyword evidence="2" id="KW-0862">Zinc</keyword>
<dbReference type="InterPro" id="IPR036770">
    <property type="entry name" value="Ankyrin_rpt-contain_sf"/>
</dbReference>
<accession>A0A1J4J548</accession>
<evidence type="ECO:0000256" key="3">
    <source>
        <dbReference type="SAM" id="MobiDB-lite"/>
    </source>
</evidence>
<dbReference type="AlphaFoldDB" id="A0A1J4J548"/>
<dbReference type="EMBL" id="MLAK01001370">
    <property type="protein sequence ID" value="OHS93817.1"/>
    <property type="molecule type" value="Genomic_DNA"/>
</dbReference>
<feature type="region of interest" description="Disordered" evidence="3">
    <location>
        <begin position="70"/>
        <end position="112"/>
    </location>
</feature>
<dbReference type="InterPro" id="IPR001841">
    <property type="entry name" value="Znf_RING"/>
</dbReference>
<dbReference type="Gene3D" id="3.30.40.10">
    <property type="entry name" value="Zinc/RING finger domain, C3HC4 (zinc finger)"/>
    <property type="match status" value="1"/>
</dbReference>
<proteinExistence type="predicted"/>